<dbReference type="RefSeq" id="WP_184834110.1">
    <property type="nucleotide sequence ID" value="NZ_JACHMN010000002.1"/>
</dbReference>
<dbReference type="EMBL" id="JACHMN010000002">
    <property type="protein sequence ID" value="MBB5868289.1"/>
    <property type="molecule type" value="Genomic_DNA"/>
</dbReference>
<gene>
    <name evidence="3" type="ORF">F4553_001668</name>
</gene>
<feature type="chain" id="PRO_5032816066" evidence="1">
    <location>
        <begin position="25"/>
        <end position="139"/>
    </location>
</feature>
<reference evidence="3 4" key="1">
    <citation type="submission" date="2020-08" db="EMBL/GenBank/DDBJ databases">
        <title>Sequencing the genomes of 1000 actinobacteria strains.</title>
        <authorList>
            <person name="Klenk H.-P."/>
        </authorList>
    </citation>
    <scope>NUCLEOTIDE SEQUENCE [LARGE SCALE GENOMIC DNA]</scope>
    <source>
        <strain evidence="3 4">DSM 45362</strain>
    </source>
</reference>
<comment type="caution">
    <text evidence="3">The sequence shown here is derived from an EMBL/GenBank/DDBJ whole genome shotgun (WGS) entry which is preliminary data.</text>
</comment>
<dbReference type="GO" id="GO:0016787">
    <property type="term" value="F:hydrolase activity"/>
    <property type="evidence" value="ECO:0007669"/>
    <property type="project" value="UniProtKB-KW"/>
</dbReference>
<evidence type="ECO:0000313" key="3">
    <source>
        <dbReference type="EMBL" id="MBB5868289.1"/>
    </source>
</evidence>
<dbReference type="SUPFAM" id="SSF47090">
    <property type="entry name" value="PGBD-like"/>
    <property type="match status" value="1"/>
</dbReference>
<proteinExistence type="predicted"/>
<name>A0A841BM68_9ACTN</name>
<keyword evidence="3" id="KW-0378">Hydrolase</keyword>
<dbReference type="InterPro" id="IPR036366">
    <property type="entry name" value="PGBDSf"/>
</dbReference>
<evidence type="ECO:0000256" key="1">
    <source>
        <dbReference type="SAM" id="SignalP"/>
    </source>
</evidence>
<dbReference type="InterPro" id="IPR036365">
    <property type="entry name" value="PGBD-like_sf"/>
</dbReference>
<dbReference type="Proteomes" id="UP000587527">
    <property type="component" value="Unassembled WGS sequence"/>
</dbReference>
<protein>
    <submittedName>
        <fullName evidence="3">Peptidoglycan hydrolase-like protein with peptidoglycan-binding domain</fullName>
    </submittedName>
</protein>
<dbReference type="InterPro" id="IPR002477">
    <property type="entry name" value="Peptidoglycan-bd-like"/>
</dbReference>
<sequence>MLGVAMAVALAGSIAVGTGTPAAAGVTPQCTIRWNVLPAGASGGIWMPYAEAAETTVCFMHRGSYSWGVWALQKALRVCYNKSIGTDLSFGPQTEQALREVQSLIHANPDGGYGPETRGKLKFVSVAYPDDPGACSTVN</sequence>
<dbReference type="AlphaFoldDB" id="A0A841BM68"/>
<feature type="domain" description="Peptidoglycan binding-like" evidence="2">
    <location>
        <begin position="71"/>
        <end position="121"/>
    </location>
</feature>
<feature type="signal peptide" evidence="1">
    <location>
        <begin position="1"/>
        <end position="24"/>
    </location>
</feature>
<evidence type="ECO:0000313" key="4">
    <source>
        <dbReference type="Proteomes" id="UP000587527"/>
    </source>
</evidence>
<dbReference type="Pfam" id="PF01471">
    <property type="entry name" value="PG_binding_1"/>
    <property type="match status" value="1"/>
</dbReference>
<evidence type="ECO:0000259" key="2">
    <source>
        <dbReference type="Pfam" id="PF01471"/>
    </source>
</evidence>
<keyword evidence="1" id="KW-0732">Signal</keyword>
<keyword evidence="4" id="KW-1185">Reference proteome</keyword>
<organism evidence="3 4">
    <name type="scientific">Allocatelliglobosispora scoriae</name>
    <dbReference type="NCBI Taxonomy" id="643052"/>
    <lineage>
        <taxon>Bacteria</taxon>
        <taxon>Bacillati</taxon>
        <taxon>Actinomycetota</taxon>
        <taxon>Actinomycetes</taxon>
        <taxon>Micromonosporales</taxon>
        <taxon>Micromonosporaceae</taxon>
        <taxon>Allocatelliglobosispora</taxon>
    </lineage>
</organism>
<accession>A0A841BM68</accession>
<dbReference type="Gene3D" id="1.10.101.10">
    <property type="entry name" value="PGBD-like superfamily/PGBD"/>
    <property type="match status" value="1"/>
</dbReference>